<dbReference type="EMBL" id="SPLM01000108">
    <property type="protein sequence ID" value="TMW60071.1"/>
    <property type="molecule type" value="Genomic_DNA"/>
</dbReference>
<protein>
    <submittedName>
        <fullName evidence="1">Uncharacterized protein</fullName>
    </submittedName>
</protein>
<evidence type="ECO:0000313" key="2">
    <source>
        <dbReference type="Proteomes" id="UP000794436"/>
    </source>
</evidence>
<keyword evidence="2" id="KW-1185">Reference proteome</keyword>
<proteinExistence type="predicted"/>
<dbReference type="AlphaFoldDB" id="A0A8K1CBU2"/>
<reference evidence="1" key="1">
    <citation type="submission" date="2019-03" db="EMBL/GenBank/DDBJ databases">
        <title>Long read genome sequence of the mycoparasitic Pythium oligandrum ATCC 38472 isolated from sugarbeet rhizosphere.</title>
        <authorList>
            <person name="Gaulin E."/>
        </authorList>
    </citation>
    <scope>NUCLEOTIDE SEQUENCE</scope>
    <source>
        <strain evidence="1">ATCC 38472_TT</strain>
    </source>
</reference>
<dbReference type="SUPFAM" id="SSF48403">
    <property type="entry name" value="Ankyrin repeat"/>
    <property type="match status" value="2"/>
</dbReference>
<dbReference type="OrthoDB" id="183992at2759"/>
<dbReference type="PANTHER" id="PTHR46586:SF3">
    <property type="entry name" value="ANKYRIN REPEAT-CONTAINING PROTEIN"/>
    <property type="match status" value="1"/>
</dbReference>
<accession>A0A8K1CBU2</accession>
<dbReference type="Gene3D" id="1.25.40.20">
    <property type="entry name" value="Ankyrin repeat-containing domain"/>
    <property type="match status" value="4"/>
</dbReference>
<evidence type="ECO:0000313" key="1">
    <source>
        <dbReference type="EMBL" id="TMW60071.1"/>
    </source>
</evidence>
<dbReference type="Proteomes" id="UP000794436">
    <property type="component" value="Unassembled WGS sequence"/>
</dbReference>
<organism evidence="1 2">
    <name type="scientific">Pythium oligandrum</name>
    <name type="common">Mycoparasitic fungus</name>
    <dbReference type="NCBI Taxonomy" id="41045"/>
    <lineage>
        <taxon>Eukaryota</taxon>
        <taxon>Sar</taxon>
        <taxon>Stramenopiles</taxon>
        <taxon>Oomycota</taxon>
        <taxon>Peronosporomycetes</taxon>
        <taxon>Pythiales</taxon>
        <taxon>Pythiaceae</taxon>
        <taxon>Pythium</taxon>
    </lineage>
</organism>
<dbReference type="InterPro" id="IPR002110">
    <property type="entry name" value="Ankyrin_rpt"/>
</dbReference>
<dbReference type="PANTHER" id="PTHR46586">
    <property type="entry name" value="ANKYRIN REPEAT-CONTAINING PROTEIN"/>
    <property type="match status" value="1"/>
</dbReference>
<comment type="caution">
    <text evidence="1">The sequence shown here is derived from an EMBL/GenBank/DDBJ whole genome shotgun (WGS) entry which is preliminary data.</text>
</comment>
<name>A0A8K1CBU2_PYTOL</name>
<dbReference type="InterPro" id="IPR036770">
    <property type="entry name" value="Ankyrin_rpt-contain_sf"/>
</dbReference>
<gene>
    <name evidence="1" type="ORF">Poli38472_000113</name>
</gene>
<dbReference type="InterPro" id="IPR052050">
    <property type="entry name" value="SecEffector_AnkRepeat"/>
</dbReference>
<dbReference type="SMART" id="SM00248">
    <property type="entry name" value="ANK"/>
    <property type="match status" value="5"/>
</dbReference>
<sequence>MTHLVRRSCSRLVAISTLETAISALSSCLSYEDKLSLLVFAHDQDLDEFARYLEYDDAMSIFPRELVVNVAAAQGCTYALTRLLRMTDGRSYPDLERSLKSYYPSVSTERTRLMRWLNRYRPHLYDDDVMTPACARGDMECVEWLHTTSVYDIETAMCAAAKNGHFAVVQWLVEHQSTALRQRPAPVVPSNDTPLPLIKKKTIKKLPVEKVVVPEVEMSVGLEGKLLYWVVQRGNVRTRWFSSFKDKSATIIQHSTDGEASLTKFGASKMDPLAFAVSLGDVELSKRVYEDEALRPEHTEAVAIAARRGDFDVMRWLCDVCGYEIPAQTAVEATQGGHLSILEWLEDVCGWNLDAESVLNTACVHGHLPIVQWMYVRLPEWKLNVKILETRNEETRPRVREMFEWLYGEGRVVFEWRYGERRVELVDLVSHAAALGSVSVTMQCVENGATEVKNGFSSACAHGELPVVKALLDKWLVQARLDQARPAWQQHARRDREPFIRAVEGGHQDVAEFLLQEVPECCPNATVAALRLVRGGKVEFARKLYNPVLELRDPGWRTYSWDVEDAYCAYSHREQLRHLLRVKKIVDAAEQDRLRDFVEWRYSDYMFSSDEISLTAVWAAQRGDIDLLRALGVRALDEDLGYNDPEEQNRKALDAVMKYTKAGEIVCSILEHSPTLIDEDLVTWAAQFRQIAVLHCIKRILLEDPARAASLGLRRLFQLVTASASQHGHADVLEWVLQAVDPLFAASKAVESKAEANTEKQFDQVEGTTSQVQALNLDFGRDYDNKSPELWRRALRTATTEGHLHVIQWLESHSLYGDGGDREHESFVTMACRHGHTKVVEWLWHRSARASSTQTPSNVWKRGLRSAVAAGHTQLVAWLVEAMASTPSIPNDPQLMEEARGYLGEQGVERRA</sequence>